<dbReference type="HOGENOM" id="CLU_045947_0_0_0"/>
<dbReference type="Pfam" id="PF16670">
    <property type="entry name" value="PI-PLC-C1"/>
    <property type="match status" value="1"/>
</dbReference>
<dbReference type="Proteomes" id="UP000006844">
    <property type="component" value="Chromosome"/>
</dbReference>
<evidence type="ECO:0000313" key="2">
    <source>
        <dbReference type="EMBL" id="ADV81070.1"/>
    </source>
</evidence>
<dbReference type="STRING" id="401053.AciPR4_0232"/>
<organism evidence="2 3">
    <name type="scientific">Terriglobus saanensis (strain ATCC BAA-1853 / DSM 23119 / SP1PR4)</name>
    <dbReference type="NCBI Taxonomy" id="401053"/>
    <lineage>
        <taxon>Bacteria</taxon>
        <taxon>Pseudomonadati</taxon>
        <taxon>Acidobacteriota</taxon>
        <taxon>Terriglobia</taxon>
        <taxon>Terriglobales</taxon>
        <taxon>Acidobacteriaceae</taxon>
        <taxon>Terriglobus</taxon>
    </lineage>
</organism>
<dbReference type="InterPro" id="IPR017946">
    <property type="entry name" value="PLC-like_Pdiesterase_TIM-brl"/>
</dbReference>
<protein>
    <recommendedName>
        <fullName evidence="4">Calcium-dependent phosphoinositide phospholipase C</fullName>
    </recommendedName>
</protein>
<evidence type="ECO:0008006" key="4">
    <source>
        <dbReference type="Google" id="ProtNLM"/>
    </source>
</evidence>
<dbReference type="AlphaFoldDB" id="E8V0K7"/>
<dbReference type="EMBL" id="CP002467">
    <property type="protein sequence ID" value="ADV81070.1"/>
    <property type="molecule type" value="Genomic_DNA"/>
</dbReference>
<accession>E8V0K7</accession>
<keyword evidence="1" id="KW-0732">Signal</keyword>
<sequence length="397" mass="43441">MPVFTRSLAALVLSASSLGIAQNQSQSAQDKLLHLNQIQVIGTHNSYNTGFAPSEAKYFSATYAKAYHGLEYHHLSLPAQLSGGIRQLELDIVQDPAGGRFAHPKIVEITKEQGLPADPDFDPTHEMDKPGFKVIHLGDLNERSSCQRFVTCLQQIRTWSKAHPKHVPIFLLIEDKQGKISQMPDAVTAEPWTAETWDAMDKEIRSVFREKEMITPDQVRGSYPTLEAAVLAGKWPTLAKSRGKVMFLLYNRKSAPAYLAGHPIMKGRALFTNGRPGEPGAAFVEQDNGKPEAIDPLVKQGYLVRTRSDFNTDQGRSNDTTRRDLLLAGGAQMISTDFPVSEPAPWTGYTVGLPGGLAARCNPVNAPAGCNNALLEPAIPRVAEPSPANHPETPEKH</sequence>
<dbReference type="InterPro" id="IPR032075">
    <property type="entry name" value="PI-PLC-C1"/>
</dbReference>
<dbReference type="GO" id="GO:0006629">
    <property type="term" value="P:lipid metabolic process"/>
    <property type="evidence" value="ECO:0007669"/>
    <property type="project" value="InterPro"/>
</dbReference>
<dbReference type="eggNOG" id="COG0121">
    <property type="taxonomic scope" value="Bacteria"/>
</dbReference>
<feature type="chain" id="PRO_5003232756" description="Calcium-dependent phosphoinositide phospholipase C" evidence="1">
    <location>
        <begin position="22"/>
        <end position="397"/>
    </location>
</feature>
<keyword evidence="3" id="KW-1185">Reference proteome</keyword>
<evidence type="ECO:0000313" key="3">
    <source>
        <dbReference type="Proteomes" id="UP000006844"/>
    </source>
</evidence>
<dbReference type="SUPFAM" id="SSF51695">
    <property type="entry name" value="PLC-like phosphodiesterases"/>
    <property type="match status" value="1"/>
</dbReference>
<name>E8V0K7_TERSS</name>
<reference evidence="2 3" key="1">
    <citation type="journal article" date="2012" name="Stand. Genomic Sci.">
        <title>Complete genome sequence of Terriglobus saanensis type strain SP1PR4(T), an Acidobacteria from tundra soil.</title>
        <authorList>
            <person name="Rawat S.R."/>
            <person name="Mannisto M.K."/>
            <person name="Starovoytov V."/>
            <person name="Goodwin L."/>
            <person name="Nolan M."/>
            <person name="Hauser L."/>
            <person name="Land M."/>
            <person name="Davenport K.W."/>
            <person name="Woyke T."/>
            <person name="Haggblom M.M."/>
        </authorList>
    </citation>
    <scope>NUCLEOTIDE SEQUENCE</scope>
    <source>
        <strain evidence="3">ATCC BAA-1853 / DSM 23119 / SP1PR4</strain>
    </source>
</reference>
<dbReference type="Gene3D" id="3.20.20.190">
    <property type="entry name" value="Phosphatidylinositol (PI) phosphodiesterase"/>
    <property type="match status" value="1"/>
</dbReference>
<gene>
    <name evidence="2" type="ordered locus">AciPR4_0232</name>
</gene>
<evidence type="ECO:0000256" key="1">
    <source>
        <dbReference type="SAM" id="SignalP"/>
    </source>
</evidence>
<dbReference type="GO" id="GO:0008081">
    <property type="term" value="F:phosphoric diester hydrolase activity"/>
    <property type="evidence" value="ECO:0007669"/>
    <property type="project" value="InterPro"/>
</dbReference>
<feature type="signal peptide" evidence="1">
    <location>
        <begin position="1"/>
        <end position="21"/>
    </location>
</feature>
<dbReference type="RefSeq" id="WP_013566803.1">
    <property type="nucleotide sequence ID" value="NC_014963.1"/>
</dbReference>
<dbReference type="KEGG" id="tsa:AciPR4_0232"/>
<dbReference type="CDD" id="cd08589">
    <property type="entry name" value="PI-PLCc_SaPLC1_like"/>
    <property type="match status" value="1"/>
</dbReference>
<dbReference type="OrthoDB" id="195526at2"/>
<proteinExistence type="predicted"/>